<evidence type="ECO:0000313" key="1">
    <source>
        <dbReference type="EMBL" id="KAG8092373.1"/>
    </source>
</evidence>
<sequence length="122" mass="13412">MKTILLLLPPDASAASPFGSPMAPPYRRRLLVAIRVELVVAWRDRYVKRRVIGRRAVRASMRAVSWWFEVAGAWRAVWWMKAAIMAGGLKASRRQHISPSVNVAAVVSDVAAGTSQISASSL</sequence>
<dbReference type="AlphaFoldDB" id="A0A8J5WNK4"/>
<reference evidence="1" key="1">
    <citation type="journal article" date="2021" name="bioRxiv">
        <title>Whole Genome Assembly and Annotation of Northern Wild Rice, Zizania palustris L., Supports a Whole Genome Duplication in the Zizania Genus.</title>
        <authorList>
            <person name="Haas M."/>
            <person name="Kono T."/>
            <person name="Macchietto M."/>
            <person name="Millas R."/>
            <person name="McGilp L."/>
            <person name="Shao M."/>
            <person name="Duquette J."/>
            <person name="Hirsch C.N."/>
            <person name="Kimball J."/>
        </authorList>
    </citation>
    <scope>NUCLEOTIDE SEQUENCE</scope>
    <source>
        <tissue evidence="1">Fresh leaf tissue</tissue>
    </source>
</reference>
<accession>A0A8J5WNK4</accession>
<comment type="caution">
    <text evidence="1">The sequence shown here is derived from an EMBL/GenBank/DDBJ whole genome shotgun (WGS) entry which is preliminary data.</text>
</comment>
<reference evidence="1" key="2">
    <citation type="submission" date="2021-02" db="EMBL/GenBank/DDBJ databases">
        <authorList>
            <person name="Kimball J.A."/>
            <person name="Haas M.W."/>
            <person name="Macchietto M."/>
            <person name="Kono T."/>
            <person name="Duquette J."/>
            <person name="Shao M."/>
        </authorList>
    </citation>
    <scope>NUCLEOTIDE SEQUENCE</scope>
    <source>
        <tissue evidence="1">Fresh leaf tissue</tissue>
    </source>
</reference>
<dbReference type="EMBL" id="JAAALK010000080">
    <property type="protein sequence ID" value="KAG8092373.1"/>
    <property type="molecule type" value="Genomic_DNA"/>
</dbReference>
<organism evidence="1 2">
    <name type="scientific">Zizania palustris</name>
    <name type="common">Northern wild rice</name>
    <dbReference type="NCBI Taxonomy" id="103762"/>
    <lineage>
        <taxon>Eukaryota</taxon>
        <taxon>Viridiplantae</taxon>
        <taxon>Streptophyta</taxon>
        <taxon>Embryophyta</taxon>
        <taxon>Tracheophyta</taxon>
        <taxon>Spermatophyta</taxon>
        <taxon>Magnoliopsida</taxon>
        <taxon>Liliopsida</taxon>
        <taxon>Poales</taxon>
        <taxon>Poaceae</taxon>
        <taxon>BOP clade</taxon>
        <taxon>Oryzoideae</taxon>
        <taxon>Oryzeae</taxon>
        <taxon>Zizaniinae</taxon>
        <taxon>Zizania</taxon>
    </lineage>
</organism>
<keyword evidence="2" id="KW-1185">Reference proteome</keyword>
<name>A0A8J5WNK4_ZIZPA</name>
<proteinExistence type="predicted"/>
<gene>
    <name evidence="1" type="ORF">GUJ93_ZPchr0012g21160</name>
</gene>
<protein>
    <submittedName>
        <fullName evidence="1">Uncharacterized protein</fullName>
    </submittedName>
</protein>
<evidence type="ECO:0000313" key="2">
    <source>
        <dbReference type="Proteomes" id="UP000729402"/>
    </source>
</evidence>
<dbReference type="Proteomes" id="UP000729402">
    <property type="component" value="Unassembled WGS sequence"/>
</dbReference>